<organism evidence="1">
    <name type="scientific">marine metagenome</name>
    <dbReference type="NCBI Taxonomy" id="408172"/>
    <lineage>
        <taxon>unclassified sequences</taxon>
        <taxon>metagenomes</taxon>
        <taxon>ecological metagenomes</taxon>
    </lineage>
</organism>
<protein>
    <submittedName>
        <fullName evidence="1">Uncharacterized protein</fullName>
    </submittedName>
</protein>
<dbReference type="AlphaFoldDB" id="A0A383D950"/>
<evidence type="ECO:0000313" key="1">
    <source>
        <dbReference type="EMBL" id="SVE40809.1"/>
    </source>
</evidence>
<dbReference type="EMBL" id="UINC01215216">
    <property type="protein sequence ID" value="SVE40809.1"/>
    <property type="molecule type" value="Genomic_DNA"/>
</dbReference>
<reference evidence="1" key="1">
    <citation type="submission" date="2018-05" db="EMBL/GenBank/DDBJ databases">
        <authorList>
            <person name="Lanie J.A."/>
            <person name="Ng W.-L."/>
            <person name="Kazmierczak K.M."/>
            <person name="Andrzejewski T.M."/>
            <person name="Davidsen T.M."/>
            <person name="Wayne K.J."/>
            <person name="Tettelin H."/>
            <person name="Glass J.I."/>
            <person name="Rusch D."/>
            <person name="Podicherti R."/>
            <person name="Tsui H.-C.T."/>
            <person name="Winkler M.E."/>
        </authorList>
    </citation>
    <scope>NUCLEOTIDE SEQUENCE</scope>
</reference>
<proteinExistence type="predicted"/>
<feature type="non-terminal residue" evidence="1">
    <location>
        <position position="26"/>
    </location>
</feature>
<accession>A0A383D950</accession>
<name>A0A383D950_9ZZZZ</name>
<gene>
    <name evidence="1" type="ORF">METZ01_LOCUS493663</name>
</gene>
<sequence length="26" mass="3011">MNKNMSDYENLDGLRVEIDIELKVAT</sequence>